<sequence length="112" mass="12617">MPIGPGPDDPENDNYDPAWHDQDTPFRRWIASKLAARNGVSPEFATVYAPANRYHGLNDEAENTISLITGTSPEEVREAHTADLADWKLEQQLRDHPDLAVVDADLNRIQQR</sequence>
<protein>
    <submittedName>
        <fullName evidence="2">Uncharacterized protein</fullName>
    </submittedName>
</protein>
<evidence type="ECO:0000313" key="2">
    <source>
        <dbReference type="EMBL" id="NEA20183.1"/>
    </source>
</evidence>
<accession>A0A6N9UDK1</accession>
<comment type="caution">
    <text evidence="2">The sequence shown here is derived from an EMBL/GenBank/DDBJ whole genome shotgun (WGS) entry which is preliminary data.</text>
</comment>
<evidence type="ECO:0000256" key="1">
    <source>
        <dbReference type="SAM" id="MobiDB-lite"/>
    </source>
</evidence>
<evidence type="ECO:0000313" key="3">
    <source>
        <dbReference type="Proteomes" id="UP000471293"/>
    </source>
</evidence>
<organism evidence="2 3">
    <name type="scientific">Streptomyces halstedii</name>
    <dbReference type="NCBI Taxonomy" id="1944"/>
    <lineage>
        <taxon>Bacteria</taxon>
        <taxon>Bacillati</taxon>
        <taxon>Actinomycetota</taxon>
        <taxon>Actinomycetes</taxon>
        <taxon>Kitasatosporales</taxon>
        <taxon>Streptomycetaceae</taxon>
        <taxon>Streptomyces</taxon>
    </lineage>
</organism>
<gene>
    <name evidence="2" type="ORF">G3I29_32975</name>
</gene>
<feature type="region of interest" description="Disordered" evidence="1">
    <location>
        <begin position="1"/>
        <end position="22"/>
    </location>
</feature>
<name>A0A6N9UDK1_STRHA</name>
<reference evidence="2 3" key="1">
    <citation type="submission" date="2020-01" db="EMBL/GenBank/DDBJ databases">
        <title>Insect and environment-associated Actinomycetes.</title>
        <authorList>
            <person name="Currrie C."/>
            <person name="Chevrette M."/>
            <person name="Carlson C."/>
            <person name="Stubbendieck R."/>
            <person name="Wendt-Pienkowski E."/>
        </authorList>
    </citation>
    <scope>NUCLEOTIDE SEQUENCE [LARGE SCALE GENOMIC DNA]</scope>
    <source>
        <strain evidence="2 3">SID11342</strain>
    </source>
</reference>
<dbReference type="RefSeq" id="WP_164349896.1">
    <property type="nucleotide sequence ID" value="NZ_JAAGLQ010000686.1"/>
</dbReference>
<proteinExistence type="predicted"/>
<dbReference type="Proteomes" id="UP000471293">
    <property type="component" value="Unassembled WGS sequence"/>
</dbReference>
<dbReference type="AlphaFoldDB" id="A0A6N9UDK1"/>
<dbReference type="EMBL" id="JAAGLQ010000686">
    <property type="protein sequence ID" value="NEA20183.1"/>
    <property type="molecule type" value="Genomic_DNA"/>
</dbReference>